<feature type="region of interest" description="Disordered" evidence="1">
    <location>
        <begin position="658"/>
        <end position="752"/>
    </location>
</feature>
<feature type="compositionally biased region" description="Pro residues" evidence="1">
    <location>
        <begin position="896"/>
        <end position="913"/>
    </location>
</feature>
<evidence type="ECO:0000256" key="2">
    <source>
        <dbReference type="SAM" id="Phobius"/>
    </source>
</evidence>
<feature type="compositionally biased region" description="Low complexity" evidence="1">
    <location>
        <begin position="385"/>
        <end position="402"/>
    </location>
</feature>
<feature type="compositionally biased region" description="Low complexity" evidence="1">
    <location>
        <begin position="148"/>
        <end position="158"/>
    </location>
</feature>
<reference evidence="3 4" key="1">
    <citation type="journal article" date="2020" name="ISME J.">
        <title>Uncovering the hidden diversity of litter-decomposition mechanisms in mushroom-forming fungi.</title>
        <authorList>
            <person name="Floudas D."/>
            <person name="Bentzer J."/>
            <person name="Ahren D."/>
            <person name="Johansson T."/>
            <person name="Persson P."/>
            <person name="Tunlid A."/>
        </authorList>
    </citation>
    <scope>NUCLEOTIDE SEQUENCE [LARGE SCALE GENOMIC DNA]</scope>
    <source>
        <strain evidence="3 4">CBS 406.79</strain>
    </source>
</reference>
<proteinExistence type="predicted"/>
<dbReference type="AlphaFoldDB" id="A0A8H5GAX4"/>
<feature type="compositionally biased region" description="Polar residues" evidence="1">
    <location>
        <begin position="831"/>
        <end position="842"/>
    </location>
</feature>
<feature type="compositionally biased region" description="Polar residues" evidence="1">
    <location>
        <begin position="570"/>
        <end position="589"/>
    </location>
</feature>
<dbReference type="Gene3D" id="2.60.120.260">
    <property type="entry name" value="Galactose-binding domain-like"/>
    <property type="match status" value="2"/>
</dbReference>
<name>A0A8H5GAX4_9AGAR</name>
<sequence length="913" mass="98503">MYPLNTTIDDSSPLITYEGTWNANSPTDPGLHEYYQSTSTDSWTPSSNASCSFNGTAIYIYGGRRSNYGKFIISLDGEESSGSAFNPSVLGTSELLFHKEGMKQGWHTVVITNNGTGAQSGLDIDFITWTSDIITNSSSATVASTSISTSVSPSASPSRAENFSSPQSSQVNHGNKHHNNTFPPAITYKDEMSQFDWLPHGAWSKDENSGGKKTSMVGAYVQFNFEVRPFFLASPSSPLPSFSPFSLYVPPRSHPAGQAVSLQGLVGPDCTNSYNVTLDDSPPRTFDASNRISISTTLYYADNLGPGNHTVKIYNLGGTGSKTRTVSDDEEIPQVRTRARSHFSRRSRTPSKYYHGMKRRQTSESGVQQQIFGITQAQVWRGNSDVTVSSTTPSIPSPTGTDAPSSTGSLSTGAIVGIATGGVVFMALILLILLLSRRNKTLWIRLQRGYMVQSQSEPHSPTAREGKYDPVSSTPLIRSQGPAPGPDSGLTFFRFPRRKKRPTLDPYPFPDNDESSGSGNTLSGARGTTAIDHARDSQTNAFTHKRERSGSGLYKPYTGFGRSRHHHGQGNMSQGQMNISSMEEYNPSGQGRGRLSLSLPLPGEDPAGIDLGEVTVTPATAGRSTPLRTDTAFTASTLVAEDGSEDMALEDKPLKVRITHNPPSLNSSAANSDSELPLQTQTSRRNTTTRSTTTPRTPKSSSALLSGNSHLRFSRTSYPSRFSHSRPSRRTTRSSSPSRTGLLHPDSEVQSDFEEDYDDTADFYARDASGILGSHISPTSIYSVARTQSSARTLARIRVVDDRTEYEDEEADPSIPPLPMTPPWLSALNRNGTRNLTASPASFTRGGGGGSVADAAGEVDQMLHHQILGSNPDPNRQTTSDSLPPPAYTSRTPTIDLPPPPPPPPLGIFPPTA</sequence>
<evidence type="ECO:0000313" key="3">
    <source>
        <dbReference type="EMBL" id="KAF5361544.1"/>
    </source>
</evidence>
<feature type="compositionally biased region" description="Basic residues" evidence="1">
    <location>
        <begin position="723"/>
        <end position="732"/>
    </location>
</feature>
<dbReference type="Proteomes" id="UP000518752">
    <property type="component" value="Unassembled WGS sequence"/>
</dbReference>
<dbReference type="OrthoDB" id="2576082at2759"/>
<evidence type="ECO:0000256" key="1">
    <source>
        <dbReference type="SAM" id="MobiDB-lite"/>
    </source>
</evidence>
<dbReference type="EMBL" id="JAACJN010000205">
    <property type="protein sequence ID" value="KAF5361544.1"/>
    <property type="molecule type" value="Genomic_DNA"/>
</dbReference>
<accession>A0A8H5GAX4</accession>
<feature type="region of interest" description="Disordered" evidence="1">
    <location>
        <begin position="867"/>
        <end position="913"/>
    </location>
</feature>
<feature type="compositionally biased region" description="Polar residues" evidence="1">
    <location>
        <begin position="159"/>
        <end position="173"/>
    </location>
</feature>
<feature type="region of interest" description="Disordered" evidence="1">
    <location>
        <begin position="148"/>
        <end position="185"/>
    </location>
</feature>
<feature type="compositionally biased region" description="Low complexity" evidence="1">
    <location>
        <begin position="661"/>
        <end position="702"/>
    </location>
</feature>
<feature type="compositionally biased region" description="Polar residues" evidence="1">
    <location>
        <begin position="868"/>
        <end position="882"/>
    </location>
</feature>
<protein>
    <submittedName>
        <fullName evidence="3">Uncharacterized protein</fullName>
    </submittedName>
</protein>
<evidence type="ECO:0000313" key="4">
    <source>
        <dbReference type="Proteomes" id="UP000518752"/>
    </source>
</evidence>
<feature type="compositionally biased region" description="Polar residues" evidence="1">
    <location>
        <begin position="703"/>
        <end position="716"/>
    </location>
</feature>
<comment type="caution">
    <text evidence="3">The sequence shown here is derived from an EMBL/GenBank/DDBJ whole genome shotgun (WGS) entry which is preliminary data.</text>
</comment>
<keyword evidence="2" id="KW-0472">Membrane</keyword>
<feature type="transmembrane region" description="Helical" evidence="2">
    <location>
        <begin position="414"/>
        <end position="435"/>
    </location>
</feature>
<keyword evidence="2" id="KW-0812">Transmembrane</keyword>
<keyword evidence="2" id="KW-1133">Transmembrane helix</keyword>
<feature type="region of interest" description="Disordered" evidence="1">
    <location>
        <begin position="831"/>
        <end position="854"/>
    </location>
</feature>
<organism evidence="3 4">
    <name type="scientific">Collybiopsis confluens</name>
    <dbReference type="NCBI Taxonomy" id="2823264"/>
    <lineage>
        <taxon>Eukaryota</taxon>
        <taxon>Fungi</taxon>
        <taxon>Dikarya</taxon>
        <taxon>Basidiomycota</taxon>
        <taxon>Agaricomycotina</taxon>
        <taxon>Agaricomycetes</taxon>
        <taxon>Agaricomycetidae</taxon>
        <taxon>Agaricales</taxon>
        <taxon>Marasmiineae</taxon>
        <taxon>Omphalotaceae</taxon>
        <taxon>Collybiopsis</taxon>
    </lineage>
</organism>
<keyword evidence="4" id="KW-1185">Reference proteome</keyword>
<feature type="region of interest" description="Disordered" evidence="1">
    <location>
        <begin position="451"/>
        <end position="611"/>
    </location>
</feature>
<feature type="region of interest" description="Disordered" evidence="1">
    <location>
        <begin position="385"/>
        <end position="408"/>
    </location>
</feature>
<gene>
    <name evidence="3" type="ORF">D9757_012082</name>
</gene>